<gene>
    <name evidence="3" type="ORF">FHP24_11730</name>
</gene>
<evidence type="ECO:0000313" key="3">
    <source>
        <dbReference type="EMBL" id="TNM63480.1"/>
    </source>
</evidence>
<feature type="transmembrane region" description="Helical" evidence="1">
    <location>
        <begin position="108"/>
        <end position="132"/>
    </location>
</feature>
<name>A0A5C4XLE8_9HYPH</name>
<dbReference type="Proteomes" id="UP000311605">
    <property type="component" value="Unassembled WGS sequence"/>
</dbReference>
<keyword evidence="1" id="KW-0812">Transmembrane</keyword>
<feature type="transmembrane region" description="Helical" evidence="1">
    <location>
        <begin position="362"/>
        <end position="382"/>
    </location>
</feature>
<evidence type="ECO:0000313" key="4">
    <source>
        <dbReference type="Proteomes" id="UP000311605"/>
    </source>
</evidence>
<reference evidence="3 4" key="1">
    <citation type="submission" date="2019-06" db="EMBL/GenBank/DDBJ databases">
        <title>The draft genome of Rhizobium smilacinae PTYR-5.</title>
        <authorList>
            <person name="Liu L."/>
            <person name="Li L."/>
            <person name="Zhang X."/>
        </authorList>
    </citation>
    <scope>NUCLEOTIDE SEQUENCE [LARGE SCALE GENOMIC DNA]</scope>
    <source>
        <strain evidence="3 4">PTYR-5</strain>
    </source>
</reference>
<evidence type="ECO:0000259" key="2">
    <source>
        <dbReference type="Pfam" id="PF01970"/>
    </source>
</evidence>
<keyword evidence="1" id="KW-1133">Transmembrane helix</keyword>
<feature type="domain" description="DUF112" evidence="2">
    <location>
        <begin position="20"/>
        <end position="439"/>
    </location>
</feature>
<protein>
    <submittedName>
        <fullName evidence="3">Tripartite tricarboxylate transporter permease</fullName>
    </submittedName>
</protein>
<dbReference type="InterPro" id="IPR002823">
    <property type="entry name" value="DUF112_TM"/>
</dbReference>
<dbReference type="PANTHER" id="PTHR35342">
    <property type="entry name" value="TRICARBOXYLIC TRANSPORT PROTEIN"/>
    <property type="match status" value="1"/>
</dbReference>
<feature type="transmembrane region" description="Helical" evidence="1">
    <location>
        <begin position="138"/>
        <end position="158"/>
    </location>
</feature>
<dbReference type="PANTHER" id="PTHR35342:SF5">
    <property type="entry name" value="TRICARBOXYLIC TRANSPORT PROTEIN"/>
    <property type="match status" value="1"/>
</dbReference>
<feature type="transmembrane region" description="Helical" evidence="1">
    <location>
        <begin position="20"/>
        <end position="40"/>
    </location>
</feature>
<proteinExistence type="predicted"/>
<keyword evidence="1" id="KW-0472">Membrane</keyword>
<evidence type="ECO:0000256" key="1">
    <source>
        <dbReference type="SAM" id="Phobius"/>
    </source>
</evidence>
<feature type="transmembrane region" description="Helical" evidence="1">
    <location>
        <begin position="394"/>
        <end position="427"/>
    </location>
</feature>
<dbReference type="AlphaFoldDB" id="A0A5C4XLE8"/>
<dbReference type="OrthoDB" id="9806425at2"/>
<comment type="caution">
    <text evidence="3">The sequence shown here is derived from an EMBL/GenBank/DDBJ whole genome shotgun (WGS) entry which is preliminary data.</text>
</comment>
<organism evidence="3 4">
    <name type="scientific">Aliirhizobium smilacinae</name>
    <dbReference type="NCBI Taxonomy" id="1395944"/>
    <lineage>
        <taxon>Bacteria</taxon>
        <taxon>Pseudomonadati</taxon>
        <taxon>Pseudomonadota</taxon>
        <taxon>Alphaproteobacteria</taxon>
        <taxon>Hyphomicrobiales</taxon>
        <taxon>Rhizobiaceae</taxon>
        <taxon>Aliirhizobium</taxon>
    </lineage>
</organism>
<feature type="transmembrane region" description="Helical" evidence="1">
    <location>
        <begin position="204"/>
        <end position="223"/>
    </location>
</feature>
<feature type="transmembrane region" description="Helical" evidence="1">
    <location>
        <begin position="165"/>
        <end position="184"/>
    </location>
</feature>
<feature type="transmembrane region" description="Helical" evidence="1">
    <location>
        <begin position="464"/>
        <end position="488"/>
    </location>
</feature>
<dbReference type="Pfam" id="PF01970">
    <property type="entry name" value="TctA"/>
    <property type="match status" value="1"/>
</dbReference>
<accession>A0A5C4XLE8</accession>
<sequence length="507" mass="53692">MTNFQHMLDGFATALEPWNLLFILIGSILGTIVGVLPGLGPSAGIALLLPLTFGMDPTSALIMIAGMYYGAMYGGSTTSILINTPGESSSVMTTLDGYQMARNGRAGAALAVSAIGSFIAGTFSVIALSLLATPLARFGLKFGPVEYFSLMLFSMSAVSSLTGKSVTKGLFSMILGLMIATVGIDLQSGSPRFTGGIPQLQDGVSFLVIAVGMFAISEVLITFEEHVRGSAPVLRIQGRLWLTREEWRRSIMPIIRGTLIGFAKGVLPGPGATISTILSYGLERGLHKEKEKFGTGMIEGVAGPEAANNAAAGGAMVPLLTLGLPSGGTTAVLLGAFVMYGLQPGPLMMSRNPDVVWGLIDSMYLGNVMLFILNLPLIFIFVRLLYIPTGILLPLILTIATIGVFSIDASTLDLALVLGFGIVGYIFRKLDVPLAPMVLAVVLGKSLEQSFRQSITISGGDLDIFLSSALSVFFLILAVAMFFLPFAWKHRNTIFGFLRPSRAISKN</sequence>
<dbReference type="RefSeq" id="WP_139676391.1">
    <property type="nucleotide sequence ID" value="NZ_VDMN01000002.1"/>
</dbReference>
<feature type="transmembrane region" description="Helical" evidence="1">
    <location>
        <begin position="60"/>
        <end position="82"/>
    </location>
</feature>
<dbReference type="EMBL" id="VDMN01000002">
    <property type="protein sequence ID" value="TNM63480.1"/>
    <property type="molecule type" value="Genomic_DNA"/>
</dbReference>
<keyword evidence="4" id="KW-1185">Reference proteome</keyword>
<feature type="transmembrane region" description="Helical" evidence="1">
    <location>
        <begin position="319"/>
        <end position="342"/>
    </location>
</feature>